<gene>
    <name evidence="1" type="ORF">HMPREF0653_00052</name>
</gene>
<proteinExistence type="predicted"/>
<name>A0ABN0NVQ5_9BACT</name>
<reference evidence="1 2" key="1">
    <citation type="submission" date="2013-06" db="EMBL/GenBank/DDBJ databases">
        <authorList>
            <person name="Weinstock G."/>
            <person name="Sodergren E."/>
            <person name="Lobos E.A."/>
            <person name="Fulton L."/>
            <person name="Fulton R."/>
            <person name="Courtney L."/>
            <person name="Fronick C."/>
            <person name="O'Laughlin M."/>
            <person name="Godfrey J."/>
            <person name="Wilson R.M."/>
            <person name="Miner T."/>
            <person name="Farmer C."/>
            <person name="Delehaunty K."/>
            <person name="Cordes M."/>
            <person name="Minx P."/>
            <person name="Tomlinson C."/>
            <person name="Chen J."/>
            <person name="Wollam A."/>
            <person name="Pepin K.H."/>
            <person name="Bhonagiri V."/>
            <person name="Zhang X."/>
            <person name="Warren W."/>
            <person name="Mitreva M."/>
            <person name="Mardis E.R."/>
            <person name="Wilson R.K."/>
        </authorList>
    </citation>
    <scope>NUCLEOTIDE SEQUENCE [LARGE SCALE GENOMIC DNA]</scope>
    <source>
        <strain evidence="1 2">ATCC 29426</strain>
    </source>
</reference>
<sequence length="44" mass="5241">MKSVQILKANIQYLIEKALFLHYQNDYFIILHSKGNGIHLFIQH</sequence>
<protein>
    <submittedName>
        <fullName evidence="1">Uncharacterized protein</fullName>
    </submittedName>
</protein>
<keyword evidence="2" id="KW-1185">Reference proteome</keyword>
<evidence type="ECO:0000313" key="2">
    <source>
        <dbReference type="Proteomes" id="UP000016660"/>
    </source>
</evidence>
<accession>A0ABN0NVQ5</accession>
<evidence type="ECO:0000313" key="1">
    <source>
        <dbReference type="EMBL" id="ERJ81152.1"/>
    </source>
</evidence>
<comment type="caution">
    <text evidence="1">The sequence shown here is derived from an EMBL/GenBank/DDBJ whole genome shotgun (WGS) entry which is preliminary data.</text>
</comment>
<dbReference type="Proteomes" id="UP000016660">
    <property type="component" value="Unassembled WGS sequence"/>
</dbReference>
<dbReference type="EMBL" id="AWUY01000005">
    <property type="protein sequence ID" value="ERJ81152.1"/>
    <property type="molecule type" value="Genomic_DNA"/>
</dbReference>
<organism evidence="1 2">
    <name type="scientific">Prevotella disiens JCM 6334 = ATCC 29426</name>
    <dbReference type="NCBI Taxonomy" id="1235811"/>
    <lineage>
        <taxon>Bacteria</taxon>
        <taxon>Pseudomonadati</taxon>
        <taxon>Bacteroidota</taxon>
        <taxon>Bacteroidia</taxon>
        <taxon>Bacteroidales</taxon>
        <taxon>Prevotellaceae</taxon>
        <taxon>Prevotella</taxon>
    </lineage>
</organism>